<accession>A0A4R3ST14</accession>
<gene>
    <name evidence="1" type="ORF">EDD61_1393</name>
</gene>
<keyword evidence="2" id="KW-1185">Reference proteome</keyword>
<evidence type="ECO:0000313" key="1">
    <source>
        <dbReference type="EMBL" id="TCU51871.1"/>
    </source>
</evidence>
<comment type="caution">
    <text evidence="1">The sequence shown here is derived from an EMBL/GenBank/DDBJ whole genome shotgun (WGS) entry which is preliminary data.</text>
</comment>
<name>A0A4R3ST14_9FIRM</name>
<organism evidence="1 2">
    <name type="scientific">Longicatena caecimuris</name>
    <dbReference type="NCBI Taxonomy" id="1796635"/>
    <lineage>
        <taxon>Bacteria</taxon>
        <taxon>Bacillati</taxon>
        <taxon>Bacillota</taxon>
        <taxon>Erysipelotrichia</taxon>
        <taxon>Erysipelotrichales</taxon>
        <taxon>Erysipelotrichaceae</taxon>
        <taxon>Longicatena</taxon>
    </lineage>
</organism>
<evidence type="ECO:0000313" key="2">
    <source>
        <dbReference type="Proteomes" id="UP000295773"/>
    </source>
</evidence>
<sequence>MYENVEISLKKFSLKKGFITCLALLLGLSVIEVSSLYAAEKQDRTRTAKEVQACKSNQNENSLEIYREFDYTGHDSYFRYYIDGKTRGKNGVYGTITGVKAGLDNTKFTVNYSDFYNYVATGEIQKNSNQWLEYAIKEYQMAKQKNKINAFVLPSQVIEKKCYYYGDHDKYCYDGAFYSDLADGENAYRMYKDTIKMHYKHPTTFTSQELTSLKKIDVPIIFYSGEYGYLHDYHMMFKKITNSTNSFKPSAHDQISNTQLNTYLKNHKLENAYTIEINKDAKIIPGMAEIYMRAENLSNGNYNLYNYDPKTNGISYAGRAVEKDNVLTFKTNQKGFFFLTKEKTATATVKGYSGTYDARRMVLL</sequence>
<dbReference type="EMBL" id="SMBP01000039">
    <property type="protein sequence ID" value="TCU51871.1"/>
    <property type="molecule type" value="Genomic_DNA"/>
</dbReference>
<protein>
    <submittedName>
        <fullName evidence="1">Uncharacterized protein</fullName>
    </submittedName>
</protein>
<proteinExistence type="predicted"/>
<dbReference type="RefSeq" id="WP_132225847.1">
    <property type="nucleotide sequence ID" value="NZ_JANKBG010000041.1"/>
</dbReference>
<dbReference type="Proteomes" id="UP000295773">
    <property type="component" value="Unassembled WGS sequence"/>
</dbReference>
<reference evidence="1 2" key="1">
    <citation type="submission" date="2019-03" db="EMBL/GenBank/DDBJ databases">
        <title>Genomic Encyclopedia of Type Strains, Phase IV (KMG-IV): sequencing the most valuable type-strain genomes for metagenomic binning, comparative biology and taxonomic classification.</title>
        <authorList>
            <person name="Goeker M."/>
        </authorList>
    </citation>
    <scope>NUCLEOTIDE SEQUENCE [LARGE SCALE GENOMIC DNA]</scope>
    <source>
        <strain evidence="1 2">DSM 29481</strain>
    </source>
</reference>
<dbReference type="AlphaFoldDB" id="A0A4R3ST14"/>